<evidence type="ECO:0000313" key="3">
    <source>
        <dbReference type="Proteomes" id="UP001519271"/>
    </source>
</evidence>
<dbReference type="EMBL" id="JAGGKC010000033">
    <property type="protein sequence ID" value="MBP1920562.1"/>
    <property type="molecule type" value="Genomic_DNA"/>
</dbReference>
<dbReference type="InterPro" id="IPR036514">
    <property type="entry name" value="SGNH_hydro_sf"/>
</dbReference>
<name>A0ABS4G7M2_9CLOT</name>
<evidence type="ECO:0000313" key="2">
    <source>
        <dbReference type="EMBL" id="MBP1920562.1"/>
    </source>
</evidence>
<feature type="domain" description="SGNH hydrolase-type esterase" evidence="1">
    <location>
        <begin position="21"/>
        <end position="166"/>
    </location>
</feature>
<keyword evidence="3" id="KW-1185">Reference proteome</keyword>
<reference evidence="2 3" key="1">
    <citation type="submission" date="2021-03" db="EMBL/GenBank/DDBJ databases">
        <title>Genomic Encyclopedia of Type Strains, Phase IV (KMG-IV): sequencing the most valuable type-strain genomes for metagenomic binning, comparative biology and taxonomic classification.</title>
        <authorList>
            <person name="Goeker M."/>
        </authorList>
    </citation>
    <scope>NUCLEOTIDE SEQUENCE [LARGE SCALE GENOMIC DNA]</scope>
    <source>
        <strain evidence="2 3">DSM 6139</strain>
    </source>
</reference>
<dbReference type="Proteomes" id="UP001519271">
    <property type="component" value="Unassembled WGS sequence"/>
</dbReference>
<gene>
    <name evidence="2" type="ORF">J2Z34_003077</name>
</gene>
<organism evidence="2 3">
    <name type="scientific">Youngiibacter multivorans</name>
    <dbReference type="NCBI Taxonomy" id="937251"/>
    <lineage>
        <taxon>Bacteria</taxon>
        <taxon>Bacillati</taxon>
        <taxon>Bacillota</taxon>
        <taxon>Clostridia</taxon>
        <taxon>Eubacteriales</taxon>
        <taxon>Clostridiaceae</taxon>
        <taxon>Youngiibacter</taxon>
    </lineage>
</organism>
<comment type="caution">
    <text evidence="2">The sequence shown here is derived from an EMBL/GenBank/DDBJ whole genome shotgun (WGS) entry which is preliminary data.</text>
</comment>
<sequence>MISLANSRLKSRVCASFFIKKADVITISIGGNNIMDAGENFFSSLNNTIAEANTVDFVADYPKIIAAIRALNTGARIIVQTLYNPFNTIAISVYEGDPALQAETEEYISRVNAAINSVSDTKYTVVDIHKLFLESYANKGLMGNITYFYPAAWLKFTRDPHPNQTGENLIGSKVIAAY</sequence>
<accession>A0ABS4G7M2</accession>
<dbReference type="SUPFAM" id="SSF52266">
    <property type="entry name" value="SGNH hydrolase"/>
    <property type="match status" value="1"/>
</dbReference>
<protein>
    <submittedName>
        <fullName evidence="2">Lysophospholipase L1-like esterase</fullName>
    </submittedName>
</protein>
<dbReference type="Gene3D" id="3.40.50.1110">
    <property type="entry name" value="SGNH hydrolase"/>
    <property type="match status" value="1"/>
</dbReference>
<dbReference type="RefSeq" id="WP_209460731.1">
    <property type="nucleotide sequence ID" value="NZ_JAGGKC010000033.1"/>
</dbReference>
<evidence type="ECO:0000259" key="1">
    <source>
        <dbReference type="Pfam" id="PF13472"/>
    </source>
</evidence>
<dbReference type="InterPro" id="IPR013830">
    <property type="entry name" value="SGNH_hydro"/>
</dbReference>
<dbReference type="Pfam" id="PF13472">
    <property type="entry name" value="Lipase_GDSL_2"/>
    <property type="match status" value="1"/>
</dbReference>
<proteinExistence type="predicted"/>